<comment type="caution">
    <text evidence="10">The sequence shown here is derived from an EMBL/GenBank/DDBJ whole genome shotgun (WGS) entry which is preliminary data.</text>
</comment>
<evidence type="ECO:0000256" key="7">
    <source>
        <dbReference type="ARBA" id="ARBA00023157"/>
    </source>
</evidence>
<evidence type="ECO:0000256" key="2">
    <source>
        <dbReference type="ARBA" id="ARBA00022475"/>
    </source>
</evidence>
<feature type="signal peptide" evidence="8">
    <location>
        <begin position="1"/>
        <end position="25"/>
    </location>
</feature>
<dbReference type="InterPro" id="IPR036779">
    <property type="entry name" value="LysM_dom_sf"/>
</dbReference>
<name>A0A9Q0KTH6_9MAGN</name>
<dbReference type="PANTHER" id="PTHR46204:SF2">
    <property type="entry name" value="CHITIN ELICITOR RECEPTOR KINASE 1"/>
    <property type="match status" value="1"/>
</dbReference>
<keyword evidence="6" id="KW-0472">Membrane</keyword>
<feature type="chain" id="PRO_5040384892" description="LysM domain-containing protein" evidence="8">
    <location>
        <begin position="26"/>
        <end position="102"/>
    </location>
</feature>
<evidence type="ECO:0000256" key="3">
    <source>
        <dbReference type="ARBA" id="ARBA00022692"/>
    </source>
</evidence>
<dbReference type="AlphaFoldDB" id="A0A9Q0KTH6"/>
<evidence type="ECO:0000256" key="4">
    <source>
        <dbReference type="ARBA" id="ARBA00022729"/>
    </source>
</evidence>
<comment type="subcellular location">
    <subcellularLocation>
        <location evidence="1">Cell membrane</location>
        <topology evidence="1">Single-pass membrane protein</topology>
    </subcellularLocation>
</comment>
<feature type="domain" description="LysM" evidence="9">
    <location>
        <begin position="36"/>
        <end position="81"/>
    </location>
</feature>
<keyword evidence="2" id="KW-1003">Cell membrane</keyword>
<dbReference type="GO" id="GO:0045087">
    <property type="term" value="P:innate immune response"/>
    <property type="evidence" value="ECO:0007669"/>
    <property type="project" value="InterPro"/>
</dbReference>
<evidence type="ECO:0000256" key="5">
    <source>
        <dbReference type="ARBA" id="ARBA00022989"/>
    </source>
</evidence>
<gene>
    <name evidence="10" type="ORF">NE237_001639</name>
</gene>
<dbReference type="GO" id="GO:0019199">
    <property type="term" value="F:transmembrane receptor protein kinase activity"/>
    <property type="evidence" value="ECO:0007669"/>
    <property type="project" value="InterPro"/>
</dbReference>
<dbReference type="EMBL" id="JAMYWD010000003">
    <property type="protein sequence ID" value="KAJ4976533.1"/>
    <property type="molecule type" value="Genomic_DNA"/>
</dbReference>
<protein>
    <recommendedName>
        <fullName evidence="9">LysM domain-containing protein</fullName>
    </recommendedName>
</protein>
<dbReference type="InterPro" id="IPR044812">
    <property type="entry name" value="CERK1/LYK3-like"/>
</dbReference>
<evidence type="ECO:0000256" key="6">
    <source>
        <dbReference type="ARBA" id="ARBA00023136"/>
    </source>
</evidence>
<keyword evidence="3" id="KW-0812">Transmembrane</keyword>
<keyword evidence="11" id="KW-1185">Reference proteome</keyword>
<keyword evidence="7" id="KW-1015">Disulfide bond</keyword>
<proteinExistence type="predicted"/>
<dbReference type="InterPro" id="IPR018392">
    <property type="entry name" value="LysM"/>
</dbReference>
<organism evidence="10 11">
    <name type="scientific">Protea cynaroides</name>
    <dbReference type="NCBI Taxonomy" id="273540"/>
    <lineage>
        <taxon>Eukaryota</taxon>
        <taxon>Viridiplantae</taxon>
        <taxon>Streptophyta</taxon>
        <taxon>Embryophyta</taxon>
        <taxon>Tracheophyta</taxon>
        <taxon>Spermatophyta</taxon>
        <taxon>Magnoliopsida</taxon>
        <taxon>Proteales</taxon>
        <taxon>Proteaceae</taxon>
        <taxon>Protea</taxon>
    </lineage>
</organism>
<evidence type="ECO:0000313" key="11">
    <source>
        <dbReference type="Proteomes" id="UP001141806"/>
    </source>
</evidence>
<dbReference type="PANTHER" id="PTHR46204">
    <property type="entry name" value="CHITIN ELICITOR RECEPTOR KINASE 1-RELATED"/>
    <property type="match status" value="1"/>
</dbReference>
<dbReference type="GO" id="GO:0005886">
    <property type="term" value="C:plasma membrane"/>
    <property type="evidence" value="ECO:0007669"/>
    <property type="project" value="UniProtKB-SubCell"/>
</dbReference>
<evidence type="ECO:0000259" key="9">
    <source>
        <dbReference type="PROSITE" id="PS51782"/>
    </source>
</evidence>
<dbReference type="Gene3D" id="3.10.350.10">
    <property type="entry name" value="LysM domain"/>
    <property type="match status" value="1"/>
</dbReference>
<keyword evidence="5" id="KW-1133">Transmembrane helix</keyword>
<dbReference type="Pfam" id="PF01476">
    <property type="entry name" value="LysM"/>
    <property type="match status" value="1"/>
</dbReference>
<accession>A0A9Q0KTH6</accession>
<sequence length="102" mass="11274">MAAAARRKLVLLSVLLSFFIGGAKAACSSGCNLALASYYVWDQSTLTFISEVMNTSIQTILDYNHQISNPDSLQAYTRILVPFSRCDCINELEQLPCPQHSK</sequence>
<dbReference type="OrthoDB" id="1843677at2759"/>
<evidence type="ECO:0000313" key="10">
    <source>
        <dbReference type="EMBL" id="KAJ4976533.1"/>
    </source>
</evidence>
<dbReference type="PROSITE" id="PS51782">
    <property type="entry name" value="LYSM"/>
    <property type="match status" value="1"/>
</dbReference>
<keyword evidence="4 8" id="KW-0732">Signal</keyword>
<reference evidence="10" key="1">
    <citation type="journal article" date="2023" name="Plant J.">
        <title>The genome of the king protea, Protea cynaroides.</title>
        <authorList>
            <person name="Chang J."/>
            <person name="Duong T.A."/>
            <person name="Schoeman C."/>
            <person name="Ma X."/>
            <person name="Roodt D."/>
            <person name="Barker N."/>
            <person name="Li Z."/>
            <person name="Van de Peer Y."/>
            <person name="Mizrachi E."/>
        </authorList>
    </citation>
    <scope>NUCLEOTIDE SEQUENCE</scope>
    <source>
        <tissue evidence="10">Young leaves</tissue>
    </source>
</reference>
<evidence type="ECO:0000256" key="8">
    <source>
        <dbReference type="SAM" id="SignalP"/>
    </source>
</evidence>
<dbReference type="Proteomes" id="UP001141806">
    <property type="component" value="Unassembled WGS sequence"/>
</dbReference>
<evidence type="ECO:0000256" key="1">
    <source>
        <dbReference type="ARBA" id="ARBA00004162"/>
    </source>
</evidence>